<evidence type="ECO:0000259" key="2">
    <source>
        <dbReference type="SMART" id="SM00743"/>
    </source>
</evidence>
<protein>
    <recommendedName>
        <fullName evidence="2">Agenet domain-containing protein</fullName>
    </recommendedName>
</protein>
<proteinExistence type="predicted"/>
<feature type="region of interest" description="Disordered" evidence="1">
    <location>
        <begin position="1"/>
        <end position="28"/>
    </location>
</feature>
<dbReference type="CDD" id="cd04508">
    <property type="entry name" value="Tudor_SF"/>
    <property type="match status" value="1"/>
</dbReference>
<dbReference type="InterPro" id="IPR014002">
    <property type="entry name" value="Agenet_dom_plant"/>
</dbReference>
<feature type="region of interest" description="Disordered" evidence="1">
    <location>
        <begin position="79"/>
        <end position="100"/>
    </location>
</feature>
<evidence type="ECO:0000313" key="4">
    <source>
        <dbReference type="Proteomes" id="UP000031737"/>
    </source>
</evidence>
<evidence type="ECO:0000256" key="1">
    <source>
        <dbReference type="SAM" id="MobiDB-lite"/>
    </source>
</evidence>
<dbReference type="VEuPathDB" id="TriTrypDB:TRSC58_02467"/>
<dbReference type="SMART" id="SM00743">
    <property type="entry name" value="Agenet"/>
    <property type="match status" value="1"/>
</dbReference>
<evidence type="ECO:0000313" key="3">
    <source>
        <dbReference type="EMBL" id="ESL09808.1"/>
    </source>
</evidence>
<gene>
    <name evidence="3" type="ORF">TRSC58_02467</name>
</gene>
<name>A0A061J2Z3_TRYRA</name>
<comment type="caution">
    <text evidence="3">The sequence shown here is derived from an EMBL/GenBank/DDBJ whole genome shotgun (WGS) entry which is preliminary data.</text>
</comment>
<accession>A0A061J2Z3</accession>
<dbReference type="AlphaFoldDB" id="A0A061J2Z3"/>
<feature type="region of interest" description="Disordered" evidence="1">
    <location>
        <begin position="289"/>
        <end position="308"/>
    </location>
</feature>
<dbReference type="Proteomes" id="UP000031737">
    <property type="component" value="Unassembled WGS sequence"/>
</dbReference>
<feature type="compositionally biased region" description="Basic and acidic residues" evidence="1">
    <location>
        <begin position="79"/>
        <end position="90"/>
    </location>
</feature>
<reference evidence="3 4" key="1">
    <citation type="submission" date="2013-07" db="EMBL/GenBank/DDBJ databases">
        <authorList>
            <person name="Stoco P.H."/>
            <person name="Wagner G."/>
            <person name="Gerber A."/>
            <person name="Zaha A."/>
            <person name="Thompson C."/>
            <person name="Bartholomeu D.C."/>
            <person name="Luckemeyer D.D."/>
            <person name="Bahia D."/>
            <person name="Loreto E."/>
            <person name="Prestes E.B."/>
            <person name="Lima F.M."/>
            <person name="Rodrigues-Luiz G."/>
            <person name="Vallejo G.A."/>
            <person name="Filho J.F."/>
            <person name="Monteiro K.M."/>
            <person name="Tyler K.M."/>
            <person name="de Almeida L.G."/>
            <person name="Ortiz M.F."/>
            <person name="Siervo M.A."/>
            <person name="de Moraes M.H."/>
            <person name="Cunha O.L."/>
            <person name="Mendonca-Neto R."/>
            <person name="Silva R."/>
            <person name="Teixeira S.M."/>
            <person name="Murta S.M."/>
            <person name="Sincero T.C."/>
            <person name="Mendes T.A."/>
            <person name="Urmenyi T.P."/>
            <person name="Silva V.G."/>
            <person name="da Rocha W.D."/>
            <person name="Andersson B."/>
            <person name="Romanha A.J."/>
            <person name="Steindel M."/>
            <person name="de Vasconcelos A.T."/>
            <person name="Grisard E.C."/>
        </authorList>
    </citation>
    <scope>NUCLEOTIDE SEQUENCE [LARGE SCALE GENOMIC DNA]</scope>
    <source>
        <strain evidence="3 4">SC58</strain>
    </source>
</reference>
<keyword evidence="4" id="KW-1185">Reference proteome</keyword>
<feature type="domain" description="Agenet" evidence="2">
    <location>
        <begin position="341"/>
        <end position="397"/>
    </location>
</feature>
<organism evidence="3 4">
    <name type="scientific">Trypanosoma rangeli SC58</name>
    <dbReference type="NCBI Taxonomy" id="429131"/>
    <lineage>
        <taxon>Eukaryota</taxon>
        <taxon>Discoba</taxon>
        <taxon>Euglenozoa</taxon>
        <taxon>Kinetoplastea</taxon>
        <taxon>Metakinetoplastina</taxon>
        <taxon>Trypanosomatida</taxon>
        <taxon>Trypanosomatidae</taxon>
        <taxon>Trypanosoma</taxon>
        <taxon>Herpetosoma</taxon>
    </lineage>
</organism>
<dbReference type="OrthoDB" id="265892at2759"/>
<sequence>MVLADAERNGVAGHVRTVPEGVGSSDKVTPTRRLEFGKELAGVESAVSRGALEKDVTAFVPMSRIAVTRDPLLELKLDDSQEGVERRERGGVSSVTPSLTAGNPVEVLQQTSQLQEDFNAEERHHCMGDYSESKPLLYSFPRATLEEDEEQVVSIRGVIYPNTDMFNLQNSKQSLTRMERDLSSPRLIPTPESHVLGLQGVSQATTDCAPTLVVQECSPCQGGNTVCLRSWNAHEQQDVGVVVDFTGYTFSEDNDEGCGRGASLPDVSAECLLALCSQDNAMGRKEMGEGKKEYSSHLPSVLPERRNGRGVEEDAPLFHRVTAVRRQAAEGSLSTIDPARPQYTEGMRVEGRWGCQWFGAVITEEEKNGYVQIRWDGDSSLLHVKLREIRLPREKGKKDGKKRWNFLKSNSVMTATQLVELMENETSHKLSSKAELGLTSLDKDEWVGPSFFSLYLTPAVHSRLAGKCSVLTKLKERGILVVESPLQLERGLLTSSTGQRRAGQCASFFVVADEDVEKNDGIIVTLAHAMGLSAISLKWLEELETSVAEGCQHVRVPKPKDLIGQGSDACVRWRLLSPKEERFLSKKRIYLTGDDADATFFLQVCGGTVTLQPPKDGDPLPHYVYVAPGKRAHITPSMSSVALLEKPWLVHRIHEFFLHFPHHGMVKITQAWSKIQFRLAQ</sequence>
<dbReference type="EMBL" id="AUPL01002467">
    <property type="protein sequence ID" value="ESL09808.1"/>
    <property type="molecule type" value="Genomic_DNA"/>
</dbReference>